<feature type="compositionally biased region" description="Polar residues" evidence="1">
    <location>
        <begin position="29"/>
        <end position="69"/>
    </location>
</feature>
<dbReference type="GO" id="GO:0005886">
    <property type="term" value="C:plasma membrane"/>
    <property type="evidence" value="ECO:0007669"/>
    <property type="project" value="TreeGrafter"/>
</dbReference>
<dbReference type="PANTHER" id="PTHR42903">
    <property type="entry name" value="INNER MEMBRANE PROTEIN YCCF"/>
    <property type="match status" value="1"/>
</dbReference>
<reference evidence="4" key="1">
    <citation type="submission" date="2021-06" db="EMBL/GenBank/DDBJ databases">
        <authorList>
            <person name="Kallberg Y."/>
            <person name="Tangrot J."/>
            <person name="Rosling A."/>
        </authorList>
    </citation>
    <scope>NUCLEOTIDE SEQUENCE</scope>
    <source>
        <strain evidence="4">CL551</strain>
    </source>
</reference>
<keyword evidence="5" id="KW-1185">Reference proteome</keyword>
<evidence type="ECO:0000313" key="5">
    <source>
        <dbReference type="Proteomes" id="UP000789342"/>
    </source>
</evidence>
<evidence type="ECO:0000256" key="1">
    <source>
        <dbReference type="SAM" id="MobiDB-lite"/>
    </source>
</evidence>
<evidence type="ECO:0000256" key="2">
    <source>
        <dbReference type="SAM" id="Phobius"/>
    </source>
</evidence>
<dbReference type="OrthoDB" id="16982at2759"/>
<feature type="compositionally biased region" description="Basic residues" evidence="1">
    <location>
        <begin position="103"/>
        <end position="119"/>
    </location>
</feature>
<proteinExistence type="predicted"/>
<gene>
    <name evidence="4" type="ORF">AMORRO_LOCUS11804</name>
</gene>
<dbReference type="InterPro" id="IPR005185">
    <property type="entry name" value="YccF"/>
</dbReference>
<sequence>MSREHHDNQPIGIDHTNEEPLDHRASVPSIRSGQEGQQSTAAPRVSVSNVPSSHARSHPTSSNVSTRGNSPPPPKLTRRKSSFVVSENETPENSDEDTDNSRRRIRRRVTRNRSYRNRRQSATPSESIDENERESHRSSRREEDDANQDDIVYSGSDREFTLKDRQDAINITHPFGLPLWKPALYKKSRSVIRDANSALHSIPSSELYLYPGNIVWAILFGWWLALISYILSIFLLLTPSGGWQYSRVLRELSYYILWPFGKYVERMEDEWDGEDEEQGELHVGDHDLHIDEDRPLLGRRTSYGNIRRMKRDNHDLFCGLSEIGPAGFVFYFWFFLVI</sequence>
<feature type="non-terminal residue" evidence="4">
    <location>
        <position position="338"/>
    </location>
</feature>
<dbReference type="Pfam" id="PF03733">
    <property type="entry name" value="YccF"/>
    <property type="match status" value="1"/>
</dbReference>
<feature type="region of interest" description="Disordered" evidence="1">
    <location>
        <begin position="1"/>
        <end position="153"/>
    </location>
</feature>
<feature type="transmembrane region" description="Helical" evidence="2">
    <location>
        <begin position="214"/>
        <end position="237"/>
    </location>
</feature>
<feature type="domain" description="Inner membrane component" evidence="3">
    <location>
        <begin position="212"/>
        <end position="262"/>
    </location>
</feature>
<feature type="compositionally biased region" description="Basic and acidic residues" evidence="1">
    <location>
        <begin position="133"/>
        <end position="143"/>
    </location>
</feature>
<feature type="compositionally biased region" description="Basic and acidic residues" evidence="1">
    <location>
        <begin position="15"/>
        <end position="25"/>
    </location>
</feature>
<dbReference type="AlphaFoldDB" id="A0A9N9EZQ6"/>
<keyword evidence="2" id="KW-1133">Transmembrane helix</keyword>
<evidence type="ECO:0000259" key="3">
    <source>
        <dbReference type="Pfam" id="PF03733"/>
    </source>
</evidence>
<feature type="non-terminal residue" evidence="4">
    <location>
        <position position="1"/>
    </location>
</feature>
<comment type="caution">
    <text evidence="4">The sequence shown here is derived from an EMBL/GenBank/DDBJ whole genome shotgun (WGS) entry which is preliminary data.</text>
</comment>
<feature type="compositionally biased region" description="Acidic residues" evidence="1">
    <location>
        <begin position="89"/>
        <end position="98"/>
    </location>
</feature>
<dbReference type="InterPro" id="IPR052937">
    <property type="entry name" value="Inner_membrane_protein"/>
</dbReference>
<organism evidence="4 5">
    <name type="scientific">Acaulospora morrowiae</name>
    <dbReference type="NCBI Taxonomy" id="94023"/>
    <lineage>
        <taxon>Eukaryota</taxon>
        <taxon>Fungi</taxon>
        <taxon>Fungi incertae sedis</taxon>
        <taxon>Mucoromycota</taxon>
        <taxon>Glomeromycotina</taxon>
        <taxon>Glomeromycetes</taxon>
        <taxon>Diversisporales</taxon>
        <taxon>Acaulosporaceae</taxon>
        <taxon>Acaulospora</taxon>
    </lineage>
</organism>
<protein>
    <submittedName>
        <fullName evidence="4">14207_t:CDS:1</fullName>
    </submittedName>
</protein>
<accession>A0A9N9EZQ6</accession>
<name>A0A9N9EZQ6_9GLOM</name>
<keyword evidence="2" id="KW-0472">Membrane</keyword>
<dbReference type="Proteomes" id="UP000789342">
    <property type="component" value="Unassembled WGS sequence"/>
</dbReference>
<keyword evidence="2" id="KW-0812">Transmembrane</keyword>
<dbReference type="EMBL" id="CAJVPV010015903">
    <property type="protein sequence ID" value="CAG8694886.1"/>
    <property type="molecule type" value="Genomic_DNA"/>
</dbReference>
<feature type="transmembrane region" description="Helical" evidence="2">
    <location>
        <begin position="316"/>
        <end position="336"/>
    </location>
</feature>
<evidence type="ECO:0000313" key="4">
    <source>
        <dbReference type="EMBL" id="CAG8694886.1"/>
    </source>
</evidence>
<dbReference type="PANTHER" id="PTHR42903:SF1">
    <property type="entry name" value="INNER MEMBRANE PROTEIN YCCF"/>
    <property type="match status" value="1"/>
</dbReference>